<dbReference type="Proteomes" id="UP001183881">
    <property type="component" value="Unassembled WGS sequence"/>
</dbReference>
<evidence type="ECO:0000256" key="1">
    <source>
        <dbReference type="ARBA" id="ARBA00022737"/>
    </source>
</evidence>
<evidence type="ECO:0000259" key="4">
    <source>
        <dbReference type="PROSITE" id="PS50893"/>
    </source>
</evidence>
<dbReference type="Gene3D" id="3.40.50.300">
    <property type="entry name" value="P-loop containing nucleotide triphosphate hydrolases"/>
    <property type="match status" value="2"/>
</dbReference>
<organism evidence="5 6">
    <name type="scientific">Streptomyces edwardsiae</name>
    <dbReference type="NCBI Taxonomy" id="3075527"/>
    <lineage>
        <taxon>Bacteria</taxon>
        <taxon>Bacillati</taxon>
        <taxon>Actinomycetota</taxon>
        <taxon>Actinomycetes</taxon>
        <taxon>Kitasatosporales</taxon>
        <taxon>Streptomycetaceae</taxon>
        <taxon>Streptomyces</taxon>
    </lineage>
</organism>
<dbReference type="RefSeq" id="WP_311644984.1">
    <property type="nucleotide sequence ID" value="NZ_JAVRFA010000020.1"/>
</dbReference>
<reference evidence="6" key="1">
    <citation type="submission" date="2023-07" db="EMBL/GenBank/DDBJ databases">
        <title>30 novel species of actinomycetes from the DSMZ collection.</title>
        <authorList>
            <person name="Nouioui I."/>
        </authorList>
    </citation>
    <scope>NUCLEOTIDE SEQUENCE [LARGE SCALE GENOMIC DNA]</scope>
    <source>
        <strain evidence="6">DSM 41636</strain>
    </source>
</reference>
<dbReference type="GO" id="GO:0005524">
    <property type="term" value="F:ATP binding"/>
    <property type="evidence" value="ECO:0007669"/>
    <property type="project" value="UniProtKB-KW"/>
</dbReference>
<dbReference type="PANTHER" id="PTHR19211:SF69">
    <property type="entry name" value="ATP-BINDING PROTEIN UUP"/>
    <property type="match status" value="1"/>
</dbReference>
<dbReference type="PANTHER" id="PTHR19211">
    <property type="entry name" value="ATP-BINDING TRANSPORT PROTEIN-RELATED"/>
    <property type="match status" value="1"/>
</dbReference>
<dbReference type="SMART" id="SM00382">
    <property type="entry name" value="AAA"/>
    <property type="match status" value="2"/>
</dbReference>
<evidence type="ECO:0000313" key="5">
    <source>
        <dbReference type="EMBL" id="MDT0396550.1"/>
    </source>
</evidence>
<gene>
    <name evidence="5" type="ORF">RM705_17905</name>
</gene>
<feature type="domain" description="ABC transporter" evidence="4">
    <location>
        <begin position="4"/>
        <end position="259"/>
    </location>
</feature>
<dbReference type="InterPro" id="IPR050611">
    <property type="entry name" value="ABCF"/>
</dbReference>
<evidence type="ECO:0000313" key="6">
    <source>
        <dbReference type="Proteomes" id="UP001183881"/>
    </source>
</evidence>
<keyword evidence="6" id="KW-1185">Reference proteome</keyword>
<evidence type="ECO:0000256" key="2">
    <source>
        <dbReference type="ARBA" id="ARBA00022741"/>
    </source>
</evidence>
<sequence>MGHLEAAHLEYYLPDGRALLGDASFRVGEGAVVALVGPNGAGKTTLLRLLSGELKPHGGSVTVTGGLGVMRQFVGSVRDATTVRDLLVSVAQPRIRDAARVVDAAEHAIMTVDDEAAQLAYAQALADWAEVRGYEAETLWDICTMAALGVPYEKAQWREVRTLSGGEQKRLVLEALLRGTDEVLLLDEPDNYLDVPGKRWLEERLAETRKTVLFVSHDRELLARAAQKIVSLEPGPAGADAWVHGGGFATFHQARQERFARFEELRRRWDEKHAQLKKLVLTLRQAAENSPDMASRYPAAQTRLRKFEEAGPPPEPPREQDIRMRLKGGRTGVRAVTCEQLELTGLMKPFDLEVFYGERVAVLGSNGSGKSHFLRLLAGDDVAHTGTWRLGARVVPGHFAQTHAHPELRGRTLLDILWTEHSQDRGAAMSRLRRYELTQQAEQTFDRLSGGQQARFQILLLELQGVTALLLDEPTDNLDLESAEALQEGLESFEGTVLAVTHDRWFARTFDRYLLFAADGRIKETPAPVWDERRVERPR</sequence>
<dbReference type="InterPro" id="IPR003593">
    <property type="entry name" value="AAA+_ATPase"/>
</dbReference>
<dbReference type="Pfam" id="PF00005">
    <property type="entry name" value="ABC_tran"/>
    <property type="match status" value="2"/>
</dbReference>
<keyword evidence="2" id="KW-0547">Nucleotide-binding</keyword>
<name>A0ABU2PWN5_9ACTN</name>
<proteinExistence type="predicted"/>
<dbReference type="EMBL" id="JAVRFA010000020">
    <property type="protein sequence ID" value="MDT0396550.1"/>
    <property type="molecule type" value="Genomic_DNA"/>
</dbReference>
<keyword evidence="3 5" id="KW-0067">ATP-binding</keyword>
<protein>
    <submittedName>
        <fullName evidence="5">ATP-binding cassette domain-containing protein</fullName>
    </submittedName>
</protein>
<accession>A0ABU2PWN5</accession>
<dbReference type="CDD" id="cd03221">
    <property type="entry name" value="ABCF_EF-3"/>
    <property type="match status" value="2"/>
</dbReference>
<keyword evidence="1" id="KW-0677">Repeat</keyword>
<dbReference type="InterPro" id="IPR027417">
    <property type="entry name" value="P-loop_NTPase"/>
</dbReference>
<feature type="domain" description="ABC transporter" evidence="4">
    <location>
        <begin position="317"/>
        <end position="535"/>
    </location>
</feature>
<dbReference type="PROSITE" id="PS50893">
    <property type="entry name" value="ABC_TRANSPORTER_2"/>
    <property type="match status" value="2"/>
</dbReference>
<comment type="caution">
    <text evidence="5">The sequence shown here is derived from an EMBL/GenBank/DDBJ whole genome shotgun (WGS) entry which is preliminary data.</text>
</comment>
<dbReference type="SUPFAM" id="SSF52540">
    <property type="entry name" value="P-loop containing nucleoside triphosphate hydrolases"/>
    <property type="match status" value="2"/>
</dbReference>
<evidence type="ECO:0000256" key="3">
    <source>
        <dbReference type="ARBA" id="ARBA00022840"/>
    </source>
</evidence>
<dbReference type="InterPro" id="IPR003439">
    <property type="entry name" value="ABC_transporter-like_ATP-bd"/>
</dbReference>